<accession>A0A6J1W7G5</accession>
<evidence type="ECO:0000259" key="1">
    <source>
        <dbReference type="SMART" id="SM01361"/>
    </source>
</evidence>
<dbReference type="PANTHER" id="PTHR11412:SF165">
    <property type="entry name" value="ALPHA-2-MACROGLOBULIN"/>
    <property type="match status" value="1"/>
</dbReference>
<dbReference type="Pfam" id="PF07677">
    <property type="entry name" value="A2M_recep"/>
    <property type="match status" value="1"/>
</dbReference>
<proteinExistence type="predicted"/>
<feature type="domain" description="Alpha-macroglobulin receptor-binding" evidence="1">
    <location>
        <begin position="53"/>
        <end position="132"/>
    </location>
</feature>
<evidence type="ECO:0000313" key="2">
    <source>
        <dbReference type="Proteomes" id="UP000504612"/>
    </source>
</evidence>
<dbReference type="GO" id="GO:0005576">
    <property type="term" value="C:extracellular region"/>
    <property type="evidence" value="ECO:0007669"/>
    <property type="project" value="InterPro"/>
</dbReference>
<reference evidence="3" key="1">
    <citation type="submission" date="2025-08" db="UniProtKB">
        <authorList>
            <consortium name="RefSeq"/>
        </authorList>
    </citation>
    <scope>IDENTIFICATION</scope>
</reference>
<dbReference type="Gene3D" id="2.60.40.690">
    <property type="entry name" value="Alpha-macroglobulin, receptor-binding domain"/>
    <property type="match status" value="1"/>
</dbReference>
<protein>
    <submittedName>
        <fullName evidence="3">Pregnancy zone protein-like</fullName>
    </submittedName>
</protein>
<sequence>MQTALKYNVPLEQEDAPFRLDVHTVPETCTGNKAHVTFDIAMNVSYTGQRLVSNMVIVQIKMLSGYIPVKSSVKKLEKLGQIQKTEVNINHVLLYLNEVSKDKERSPNRGHDHSIKGIKSRAGPLLFSLSLFFLKARSYKLI</sequence>
<dbReference type="InterPro" id="IPR009048">
    <property type="entry name" value="A-macroglobulin_rcpt-bd"/>
</dbReference>
<evidence type="ECO:0000313" key="3">
    <source>
        <dbReference type="RefSeq" id="XP_026548778.1"/>
    </source>
</evidence>
<dbReference type="AlphaFoldDB" id="A0A6J1W7G5"/>
<dbReference type="PANTHER" id="PTHR11412">
    <property type="entry name" value="MACROGLOBULIN / COMPLEMENT"/>
    <property type="match status" value="1"/>
</dbReference>
<organism evidence="2 3">
    <name type="scientific">Notechis scutatus</name>
    <name type="common">mainland tiger snake</name>
    <dbReference type="NCBI Taxonomy" id="8663"/>
    <lineage>
        <taxon>Eukaryota</taxon>
        <taxon>Metazoa</taxon>
        <taxon>Chordata</taxon>
        <taxon>Craniata</taxon>
        <taxon>Vertebrata</taxon>
        <taxon>Euteleostomi</taxon>
        <taxon>Lepidosauria</taxon>
        <taxon>Squamata</taxon>
        <taxon>Bifurcata</taxon>
        <taxon>Unidentata</taxon>
        <taxon>Episquamata</taxon>
        <taxon>Toxicofera</taxon>
        <taxon>Serpentes</taxon>
        <taxon>Colubroidea</taxon>
        <taxon>Elapidae</taxon>
        <taxon>Hydrophiinae</taxon>
        <taxon>Notechis</taxon>
    </lineage>
</organism>
<dbReference type="SMART" id="SM01361">
    <property type="entry name" value="A2M_recep"/>
    <property type="match status" value="1"/>
</dbReference>
<dbReference type="GeneID" id="113430557"/>
<dbReference type="KEGG" id="nss:113430557"/>
<name>A0A6J1W7G5_9SAUR</name>
<gene>
    <name evidence="3" type="primary">LOC113430557</name>
</gene>
<dbReference type="InterPro" id="IPR036595">
    <property type="entry name" value="A-macroglobulin_rcpt-bd_sf"/>
</dbReference>
<dbReference type="InterPro" id="IPR050473">
    <property type="entry name" value="A2M/Complement_sys"/>
</dbReference>
<keyword evidence="2" id="KW-1185">Reference proteome</keyword>
<dbReference type="SUPFAM" id="SSF49410">
    <property type="entry name" value="Alpha-macroglobulin receptor domain"/>
    <property type="match status" value="1"/>
</dbReference>
<dbReference type="RefSeq" id="XP_026548778.1">
    <property type="nucleotide sequence ID" value="XM_026692993.1"/>
</dbReference>
<dbReference type="Proteomes" id="UP000504612">
    <property type="component" value="Unplaced"/>
</dbReference>